<dbReference type="InterPro" id="IPR036388">
    <property type="entry name" value="WH-like_DNA-bd_sf"/>
</dbReference>
<evidence type="ECO:0000256" key="2">
    <source>
        <dbReference type="ARBA" id="ARBA00022614"/>
    </source>
</evidence>
<keyword evidence="5" id="KW-0067">ATP-binding</keyword>
<dbReference type="GO" id="GO:0043531">
    <property type="term" value="F:ADP binding"/>
    <property type="evidence" value="ECO:0007669"/>
    <property type="project" value="InterPro"/>
</dbReference>
<dbReference type="Pfam" id="PF23559">
    <property type="entry name" value="WHD_DRP"/>
    <property type="match status" value="1"/>
</dbReference>
<dbReference type="SUPFAM" id="SSF52540">
    <property type="entry name" value="P-loop containing nucleoside triphosphate hydrolases"/>
    <property type="match status" value="1"/>
</dbReference>
<dbReference type="InterPro" id="IPR042197">
    <property type="entry name" value="Apaf_helical"/>
</dbReference>
<gene>
    <name evidence="7" type="ORF">CQW23_27814</name>
</gene>
<comment type="similarity">
    <text evidence="1">Belongs to the disease resistance NB-LRR family.</text>
</comment>
<dbReference type="GO" id="GO:0006952">
    <property type="term" value="P:defense response"/>
    <property type="evidence" value="ECO:0007669"/>
    <property type="project" value="UniProtKB-KW"/>
</dbReference>
<dbReference type="SUPFAM" id="SSF52047">
    <property type="entry name" value="RNI-like"/>
    <property type="match status" value="1"/>
</dbReference>
<reference evidence="7 8" key="1">
    <citation type="journal article" date="2017" name="Genome Biol.">
        <title>New reference genome sequences of hot pepper reveal the massive evolution of plant disease-resistance genes by retroduplication.</title>
        <authorList>
            <person name="Kim S."/>
            <person name="Park J."/>
            <person name="Yeom S.I."/>
            <person name="Kim Y.M."/>
            <person name="Seo E."/>
            <person name="Kim K.T."/>
            <person name="Kim M.S."/>
            <person name="Lee J.M."/>
            <person name="Cheong K."/>
            <person name="Shin H.S."/>
            <person name="Kim S.B."/>
            <person name="Han K."/>
            <person name="Lee J."/>
            <person name="Park M."/>
            <person name="Lee H.A."/>
            <person name="Lee H.Y."/>
            <person name="Lee Y."/>
            <person name="Oh S."/>
            <person name="Lee J.H."/>
            <person name="Choi E."/>
            <person name="Choi E."/>
            <person name="Lee S.E."/>
            <person name="Jeon J."/>
            <person name="Kim H."/>
            <person name="Choi G."/>
            <person name="Song H."/>
            <person name="Lee J."/>
            <person name="Lee S.C."/>
            <person name="Kwon J.K."/>
            <person name="Lee H.Y."/>
            <person name="Koo N."/>
            <person name="Hong Y."/>
            <person name="Kim R.W."/>
            <person name="Kang W.H."/>
            <person name="Huh J.H."/>
            <person name="Kang B.C."/>
            <person name="Yang T.J."/>
            <person name="Lee Y.H."/>
            <person name="Bennetzen J.L."/>
            <person name="Choi D."/>
        </authorList>
    </citation>
    <scope>NUCLEOTIDE SEQUENCE [LARGE SCALE GENOMIC DNA]</scope>
    <source>
        <strain evidence="8">cv. PBC81</strain>
    </source>
</reference>
<evidence type="ECO:0000256" key="3">
    <source>
        <dbReference type="ARBA" id="ARBA00022741"/>
    </source>
</evidence>
<evidence type="ECO:0000256" key="4">
    <source>
        <dbReference type="ARBA" id="ARBA00022821"/>
    </source>
</evidence>
<dbReference type="FunFam" id="1.10.8.430:FF:000003">
    <property type="entry name" value="Probable disease resistance protein At5g66910"/>
    <property type="match status" value="1"/>
</dbReference>
<dbReference type="Gene3D" id="3.80.10.10">
    <property type="entry name" value="Ribonuclease Inhibitor"/>
    <property type="match status" value="1"/>
</dbReference>
<dbReference type="Proteomes" id="UP000224567">
    <property type="component" value="Unassembled WGS sequence"/>
</dbReference>
<evidence type="ECO:0000313" key="8">
    <source>
        <dbReference type="Proteomes" id="UP000224567"/>
    </source>
</evidence>
<organism evidence="7 8">
    <name type="scientific">Capsicum baccatum</name>
    <name type="common">Peruvian pepper</name>
    <dbReference type="NCBI Taxonomy" id="33114"/>
    <lineage>
        <taxon>Eukaryota</taxon>
        <taxon>Viridiplantae</taxon>
        <taxon>Streptophyta</taxon>
        <taxon>Embryophyta</taxon>
        <taxon>Tracheophyta</taxon>
        <taxon>Spermatophyta</taxon>
        <taxon>Magnoliopsida</taxon>
        <taxon>eudicotyledons</taxon>
        <taxon>Gunneridae</taxon>
        <taxon>Pentapetalae</taxon>
        <taxon>asterids</taxon>
        <taxon>lamiids</taxon>
        <taxon>Solanales</taxon>
        <taxon>Solanaceae</taxon>
        <taxon>Solanoideae</taxon>
        <taxon>Capsiceae</taxon>
        <taxon>Capsicum</taxon>
    </lineage>
</organism>
<accession>A0A2G2VEU3</accession>
<evidence type="ECO:0000313" key="7">
    <source>
        <dbReference type="EMBL" id="PHT31477.1"/>
    </source>
</evidence>
<dbReference type="AlphaFoldDB" id="A0A2G2VEU3"/>
<dbReference type="PANTHER" id="PTHR15140:SF33">
    <property type="entry name" value="LATE BLIGHT RESISTANCE PROTEIN HOMOLOG R1A-3 ISOFORM X1"/>
    <property type="match status" value="1"/>
</dbReference>
<dbReference type="Gene3D" id="1.10.10.10">
    <property type="entry name" value="Winged helix-like DNA-binding domain superfamily/Winged helix DNA-binding domain"/>
    <property type="match status" value="1"/>
</dbReference>
<protein>
    <recommendedName>
        <fullName evidence="6">Disease resistance protein winged helix domain-containing protein</fullName>
    </recommendedName>
</protein>
<sequence length="376" mass="42742">MRFMDQDESWNLFKSVVFANEALPSEFETIGKQIAEKCHGLPLTIVVVTGLLKSKRAIEDWESVAKDVTSFVTNDPDEQCSHILRLSFNHLISDLKACLLYFGIFSEDAEIPVKYLMRLWMAEGFLNLESDLEREAENCLQDLIDRCLVLVSKKSRDERKLDHNVKKLGIGGDVDDFKSIQESGLLNNLVHLQKLETLSLKLFSLESISISPVTIRSAKAFPATLKKLKLKSTYLSWSNLDIIAELPNLEVLKLMRNACDGEEWNPNVNDLRYWKATDDNFPVPERLMIGSCHHLKEIPIEFAAIHTLQLIEFRDYPPGLGESAARIQQEQEDLGNNPVDVRITDPWMLLQALHNYDYDDTEDSDSDADAAEGDVN</sequence>
<reference evidence="8" key="2">
    <citation type="journal article" date="2017" name="J. Anim. Genet.">
        <title>Multiple reference genome sequences of hot pepper reveal the massive evolution of plant disease resistance genes by retroduplication.</title>
        <authorList>
            <person name="Kim S."/>
            <person name="Park J."/>
            <person name="Yeom S.-I."/>
            <person name="Kim Y.-M."/>
            <person name="Seo E."/>
            <person name="Kim K.-T."/>
            <person name="Kim M.-S."/>
            <person name="Lee J.M."/>
            <person name="Cheong K."/>
            <person name="Shin H.-S."/>
            <person name="Kim S.-B."/>
            <person name="Han K."/>
            <person name="Lee J."/>
            <person name="Park M."/>
            <person name="Lee H.-A."/>
            <person name="Lee H.-Y."/>
            <person name="Lee Y."/>
            <person name="Oh S."/>
            <person name="Lee J.H."/>
            <person name="Choi E."/>
            <person name="Choi E."/>
            <person name="Lee S.E."/>
            <person name="Jeon J."/>
            <person name="Kim H."/>
            <person name="Choi G."/>
            <person name="Song H."/>
            <person name="Lee J."/>
            <person name="Lee S.-C."/>
            <person name="Kwon J.-K."/>
            <person name="Lee H.-Y."/>
            <person name="Koo N."/>
            <person name="Hong Y."/>
            <person name="Kim R.W."/>
            <person name="Kang W.-H."/>
            <person name="Huh J.H."/>
            <person name="Kang B.-C."/>
            <person name="Yang T.-J."/>
            <person name="Lee Y.-H."/>
            <person name="Bennetzen J.L."/>
            <person name="Choi D."/>
        </authorList>
    </citation>
    <scope>NUCLEOTIDE SEQUENCE [LARGE SCALE GENOMIC DNA]</scope>
    <source>
        <strain evidence="8">cv. PBC81</strain>
    </source>
</reference>
<evidence type="ECO:0000256" key="1">
    <source>
        <dbReference type="ARBA" id="ARBA00008894"/>
    </source>
</evidence>
<comment type="caution">
    <text evidence="7">The sequence shown here is derived from an EMBL/GenBank/DDBJ whole genome shotgun (WGS) entry which is preliminary data.</text>
</comment>
<keyword evidence="2" id="KW-0433">Leucine-rich repeat</keyword>
<feature type="domain" description="Disease resistance protein winged helix" evidence="6">
    <location>
        <begin position="104"/>
        <end position="157"/>
    </location>
</feature>
<dbReference type="InterPro" id="IPR027417">
    <property type="entry name" value="P-loop_NTPase"/>
</dbReference>
<evidence type="ECO:0000259" key="6">
    <source>
        <dbReference type="Pfam" id="PF23559"/>
    </source>
</evidence>
<keyword evidence="3" id="KW-0547">Nucleotide-binding</keyword>
<evidence type="ECO:0000256" key="5">
    <source>
        <dbReference type="ARBA" id="ARBA00022840"/>
    </source>
</evidence>
<dbReference type="EMBL" id="MLFT02000012">
    <property type="protein sequence ID" value="PHT31477.1"/>
    <property type="molecule type" value="Genomic_DNA"/>
</dbReference>
<name>A0A2G2VEU3_CAPBA</name>
<dbReference type="Gene3D" id="1.10.8.430">
    <property type="entry name" value="Helical domain of apoptotic protease-activating factors"/>
    <property type="match status" value="1"/>
</dbReference>
<dbReference type="InterPro" id="IPR032675">
    <property type="entry name" value="LRR_dom_sf"/>
</dbReference>
<keyword evidence="8" id="KW-1185">Reference proteome</keyword>
<dbReference type="PANTHER" id="PTHR15140">
    <property type="entry name" value="TUBULIN-SPECIFIC CHAPERONE E"/>
    <property type="match status" value="1"/>
</dbReference>
<proteinExistence type="inferred from homology"/>
<keyword evidence="4" id="KW-0611">Plant defense</keyword>
<dbReference type="OrthoDB" id="687885at2759"/>
<dbReference type="InterPro" id="IPR058922">
    <property type="entry name" value="WHD_DRP"/>
</dbReference>
<dbReference type="STRING" id="33114.A0A2G2VEU3"/>